<proteinExistence type="predicted"/>
<comment type="caution">
    <text evidence="13">The sequence shown here is derived from an EMBL/GenBank/DDBJ whole genome shotgun (WGS) entry which is preliminary data.</text>
</comment>
<comment type="subcellular location">
    <subcellularLocation>
        <location evidence="2">Endomembrane system</location>
    </subcellularLocation>
    <subcellularLocation>
        <location evidence="1">Membrane</location>
        <topology evidence="1">Multi-pass membrane protein</topology>
    </subcellularLocation>
</comment>
<dbReference type="PANTHER" id="PTHR43427">
    <property type="entry name" value="CHLORIDE CHANNEL PROTEIN CLC-E"/>
    <property type="match status" value="1"/>
</dbReference>
<feature type="transmembrane region" description="Helical" evidence="11">
    <location>
        <begin position="229"/>
        <end position="255"/>
    </location>
</feature>
<evidence type="ECO:0000256" key="9">
    <source>
        <dbReference type="ARBA" id="ARBA00023214"/>
    </source>
</evidence>
<gene>
    <name evidence="13" type="ORF">DMW51_00995</name>
</gene>
<keyword evidence="14" id="KW-1185">Reference proteome</keyword>
<evidence type="ECO:0000256" key="3">
    <source>
        <dbReference type="ARBA" id="ARBA00022448"/>
    </source>
</evidence>
<dbReference type="PANTHER" id="PTHR43427:SF6">
    <property type="entry name" value="CHLORIDE CHANNEL PROTEIN CLC-E"/>
    <property type="match status" value="1"/>
</dbReference>
<dbReference type="NCBIfam" id="NF002437">
    <property type="entry name" value="PRK01610.1"/>
    <property type="match status" value="1"/>
</dbReference>
<name>A0ABX5NL38_SERMA</name>
<feature type="non-terminal residue" evidence="13">
    <location>
        <position position="1"/>
    </location>
</feature>
<dbReference type="RefSeq" id="WP_110605990.1">
    <property type="nucleotide sequence ID" value="NZ_QJQB01000016.1"/>
</dbReference>
<feature type="domain" description="KASH" evidence="12">
    <location>
        <begin position="237"/>
        <end position="294"/>
    </location>
</feature>
<feature type="transmembrane region" description="Helical" evidence="11">
    <location>
        <begin position="137"/>
        <end position="155"/>
    </location>
</feature>
<keyword evidence="9" id="KW-0868">Chloride</keyword>
<dbReference type="InterPro" id="IPR012315">
    <property type="entry name" value="KASH"/>
</dbReference>
<feature type="transmembrane region" description="Helical" evidence="11">
    <location>
        <begin position="161"/>
        <end position="185"/>
    </location>
</feature>
<dbReference type="InterPro" id="IPR014743">
    <property type="entry name" value="Cl-channel_core"/>
</dbReference>
<feature type="transmembrane region" description="Helical" evidence="11">
    <location>
        <begin position="262"/>
        <end position="281"/>
    </location>
</feature>
<reference evidence="13" key="2">
    <citation type="submission" date="2018-06" db="EMBL/GenBank/DDBJ databases">
        <authorList>
            <person name="Martins R.C."/>
            <person name="Perdigao-Neto L.V."/>
            <person name="Costa S.F."/>
            <person name="Levin A.S.S."/>
        </authorList>
    </citation>
    <scope>NUCLEOTIDE SEQUENCE</scope>
    <source>
        <strain evidence="13">1283</strain>
    </source>
</reference>
<evidence type="ECO:0000256" key="1">
    <source>
        <dbReference type="ARBA" id="ARBA00004141"/>
    </source>
</evidence>
<protein>
    <submittedName>
        <fullName evidence="13">Voltage-gated ClC-type chloride channel ClcB</fullName>
    </submittedName>
</protein>
<evidence type="ECO:0000313" key="13">
    <source>
        <dbReference type="EMBL" id="PYA75036.1"/>
    </source>
</evidence>
<feature type="transmembrane region" description="Helical" evidence="11">
    <location>
        <begin position="197"/>
        <end position="217"/>
    </location>
</feature>
<sequence length="297" mass="30315">PAAAALVGSLFAQRFTHEKEWKLWVACAAAAGMASAYHAPLAGSLFIAEILFGTLMLASLGPVVIAAVSALLMTNLLNGGQAPLYLVTPLAAPLPTQYLLMALVGVVAGAGGPLFLWLMTATGHAFRSLRLKPPLQLALGGLIVGLLSLLFPQVWGNGYSVVQALLIAPPGVLLLGAILVCKLLAILASSGSGAPGGVFTPTLFVGAALGSIIGQLFGLWPGMDTAVPLLLALAGMATLLAATTHAPIMAALMVFEMTGEYALLPGILLSCVIATTVSRGLRPVSVYHSAPPPKREA</sequence>
<evidence type="ECO:0000256" key="8">
    <source>
        <dbReference type="ARBA" id="ARBA00023173"/>
    </source>
</evidence>
<evidence type="ECO:0000313" key="14">
    <source>
        <dbReference type="Proteomes" id="UP000247823"/>
    </source>
</evidence>
<dbReference type="EMBL" id="QJQB01000016">
    <property type="protein sequence ID" value="PYA75036.1"/>
    <property type="molecule type" value="Genomic_DNA"/>
</dbReference>
<evidence type="ECO:0000256" key="10">
    <source>
        <dbReference type="ARBA" id="ARBA00023303"/>
    </source>
</evidence>
<keyword evidence="5 11" id="KW-1133">Transmembrane helix</keyword>
<feature type="transmembrane region" description="Helical" evidence="11">
    <location>
        <begin position="23"/>
        <end position="48"/>
    </location>
</feature>
<evidence type="ECO:0000256" key="6">
    <source>
        <dbReference type="ARBA" id="ARBA00023065"/>
    </source>
</evidence>
<dbReference type="Proteomes" id="UP000247823">
    <property type="component" value="Unassembled WGS sequence"/>
</dbReference>
<dbReference type="CDD" id="cd00400">
    <property type="entry name" value="Voltage_gated_ClC"/>
    <property type="match status" value="1"/>
</dbReference>
<keyword evidence="7 11" id="KW-0472">Membrane</keyword>
<dbReference type="InterPro" id="IPR001807">
    <property type="entry name" value="ClC"/>
</dbReference>
<evidence type="ECO:0000256" key="4">
    <source>
        <dbReference type="ARBA" id="ARBA00022692"/>
    </source>
</evidence>
<dbReference type="PROSITE" id="PS51049">
    <property type="entry name" value="KASH"/>
    <property type="match status" value="1"/>
</dbReference>
<dbReference type="SUPFAM" id="SSF81340">
    <property type="entry name" value="Clc chloride channel"/>
    <property type="match status" value="1"/>
</dbReference>
<feature type="transmembrane region" description="Helical" evidence="11">
    <location>
        <begin position="55"/>
        <end position="77"/>
    </location>
</feature>
<keyword evidence="3" id="KW-0813">Transport</keyword>
<accession>A0ABX5NL38</accession>
<dbReference type="InterPro" id="IPR050368">
    <property type="entry name" value="ClC-type_chloride_channel"/>
</dbReference>
<evidence type="ECO:0000256" key="11">
    <source>
        <dbReference type="SAM" id="Phobius"/>
    </source>
</evidence>
<keyword evidence="4 11" id="KW-0812">Transmembrane</keyword>
<evidence type="ECO:0000256" key="7">
    <source>
        <dbReference type="ARBA" id="ARBA00023136"/>
    </source>
</evidence>
<dbReference type="PRINTS" id="PR00762">
    <property type="entry name" value="CLCHANNEL"/>
</dbReference>
<evidence type="ECO:0000256" key="5">
    <source>
        <dbReference type="ARBA" id="ARBA00022989"/>
    </source>
</evidence>
<keyword evidence="6" id="KW-0406">Ion transport</keyword>
<organism evidence="13 14">
    <name type="scientific">Serratia marcescens</name>
    <dbReference type="NCBI Taxonomy" id="615"/>
    <lineage>
        <taxon>Bacteria</taxon>
        <taxon>Pseudomonadati</taxon>
        <taxon>Pseudomonadota</taxon>
        <taxon>Gammaproteobacteria</taxon>
        <taxon>Enterobacterales</taxon>
        <taxon>Yersiniaceae</taxon>
        <taxon>Serratia</taxon>
    </lineage>
</organism>
<dbReference type="Gene3D" id="1.10.3080.10">
    <property type="entry name" value="Clc chloride channel"/>
    <property type="match status" value="1"/>
</dbReference>
<reference evidence="13" key="1">
    <citation type="submission" date="2018-06" db="EMBL/GenBank/DDBJ databases">
        <title>Serratia marcescens genome sequencing and assembly.</title>
        <authorList>
            <person name="Martins R.C.R."/>
            <person name="Perdigao-Neto L.V."/>
            <person name="Costa S.F."/>
            <person name="Levin A.S.S."/>
        </authorList>
    </citation>
    <scope>NUCLEOTIDE SEQUENCE</scope>
    <source>
        <strain evidence="13">1283</strain>
    </source>
</reference>
<keyword evidence="10" id="KW-0407">Ion channel</keyword>
<keyword evidence="8" id="KW-0869">Chloride channel</keyword>
<evidence type="ECO:0000256" key="2">
    <source>
        <dbReference type="ARBA" id="ARBA00004308"/>
    </source>
</evidence>
<evidence type="ECO:0000259" key="12">
    <source>
        <dbReference type="PROSITE" id="PS51049"/>
    </source>
</evidence>
<feature type="transmembrane region" description="Helical" evidence="11">
    <location>
        <begin position="97"/>
        <end position="117"/>
    </location>
</feature>
<dbReference type="Pfam" id="PF00654">
    <property type="entry name" value="Voltage_CLC"/>
    <property type="match status" value="1"/>
</dbReference>